<gene>
    <name evidence="1" type="primary">orf121</name>
</gene>
<keyword evidence="1" id="KW-0934">Plastid</keyword>
<proteinExistence type="predicted"/>
<sequence length="121" mass="13418">MPKKKIIKLLDVVPKEKLNMLSVEVVNLTTDSKTTFEMVNSKLMPPKEELVDIKYGTGPLSYEGKGDSDGTMIGAASKNGSSYLIRCVGVKAYEKLNKIVTKESSQLSELENIKFTSSRWV</sequence>
<organism evidence="1">
    <name type="scientific">Pediastrum duplex</name>
    <name type="common">Green alga</name>
    <dbReference type="NCBI Taxonomy" id="3105"/>
    <lineage>
        <taxon>Eukaryota</taxon>
        <taxon>Viridiplantae</taxon>
        <taxon>Chlorophyta</taxon>
        <taxon>core chlorophytes</taxon>
        <taxon>Chlorophyceae</taxon>
        <taxon>CS clade</taxon>
        <taxon>Sphaeropleales</taxon>
        <taxon>Hydrodictyaceae</taxon>
        <taxon>Pediastrum</taxon>
    </lineage>
</organism>
<dbReference type="RefSeq" id="YP_009364106.1">
    <property type="nucleotide sequence ID" value="NC_034654.1"/>
</dbReference>
<dbReference type="GeneID" id="32880137"/>
<reference evidence="1" key="1">
    <citation type="journal article" date="2017" name="PeerJ">
        <title>lastomes of the green algae Hydrodictyon reticulatum and Pediastrum duplex (Sphaeropleales, Chlorophyceae).</title>
        <authorList>
            <person name="McManus H.A."/>
            <person name="Sanchez D."/>
            <person name="Karol K.G."/>
        </authorList>
    </citation>
    <scope>NUCLEOTIDE SEQUENCE</scope>
</reference>
<geneLocation type="chloroplast" evidence="1"/>
<protein>
    <submittedName>
        <fullName evidence="1">Uncharacterized protein</fullName>
    </submittedName>
</protein>
<dbReference type="AlphaFoldDB" id="A0A1W5RMU9"/>
<keyword evidence="1" id="KW-0150">Chloroplast</keyword>
<name>A0A1W5RMU9_PEDDU</name>
<accession>A0A1W5RMU9</accession>
<evidence type="ECO:0000313" key="1">
    <source>
        <dbReference type="EMBL" id="AQU64460.1"/>
    </source>
</evidence>
<dbReference type="GeneID" id="32880212"/>
<dbReference type="RefSeq" id="YP_009364046.1">
    <property type="nucleotide sequence ID" value="NC_034654.1"/>
</dbReference>
<dbReference type="EMBL" id="KY114064">
    <property type="protein sequence ID" value="AQU64460.1"/>
    <property type="molecule type" value="Genomic_DNA"/>
</dbReference>
<dbReference type="EMBL" id="KY114064">
    <property type="protein sequence ID" value="ARK36697.1"/>
    <property type="molecule type" value="Genomic_DNA"/>
</dbReference>